<sequence length="69" mass="8240">MKSYHRSAIMCFIVQYRRIRLLWCSLWKWMSASFVSYYFLSIHEGMSHFPQDDNIPSSLLDAMYPGVLN</sequence>
<evidence type="ECO:0000313" key="3">
    <source>
        <dbReference type="EnsemblPlants" id="PNT63472"/>
    </source>
</evidence>
<dbReference type="EnsemblPlants" id="PNT63472">
    <property type="protein sequence ID" value="PNT63472"/>
    <property type="gene ID" value="BRADI_4g16413v3"/>
</dbReference>
<dbReference type="Gramene" id="PNT63472">
    <property type="protein sequence ID" value="PNT63472"/>
    <property type="gene ID" value="BRADI_4g16413v3"/>
</dbReference>
<evidence type="ECO:0000313" key="2">
    <source>
        <dbReference type="EMBL" id="PNT63472.1"/>
    </source>
</evidence>
<accession>A0A2K2CN74</accession>
<dbReference type="InParanoid" id="A0A2K2CN74"/>
<reference evidence="2 3" key="1">
    <citation type="journal article" date="2010" name="Nature">
        <title>Genome sequencing and analysis of the model grass Brachypodium distachyon.</title>
        <authorList>
            <consortium name="International Brachypodium Initiative"/>
        </authorList>
    </citation>
    <scope>NUCLEOTIDE SEQUENCE [LARGE SCALE GENOMIC DNA]</scope>
    <source>
        <strain evidence="2 3">Bd21</strain>
    </source>
</reference>
<proteinExistence type="predicted"/>
<reference evidence="2" key="2">
    <citation type="submission" date="2017-06" db="EMBL/GenBank/DDBJ databases">
        <title>WGS assembly of Brachypodium distachyon.</title>
        <authorList>
            <consortium name="The International Brachypodium Initiative"/>
            <person name="Lucas S."/>
            <person name="Harmon-Smith M."/>
            <person name="Lail K."/>
            <person name="Tice H."/>
            <person name="Grimwood J."/>
            <person name="Bruce D."/>
            <person name="Barry K."/>
            <person name="Shu S."/>
            <person name="Lindquist E."/>
            <person name="Wang M."/>
            <person name="Pitluck S."/>
            <person name="Vogel J.P."/>
            <person name="Garvin D.F."/>
            <person name="Mockler T.C."/>
            <person name="Schmutz J."/>
            <person name="Rokhsar D."/>
            <person name="Bevan M.W."/>
        </authorList>
    </citation>
    <scope>NUCLEOTIDE SEQUENCE</scope>
    <source>
        <strain evidence="2">Bd21</strain>
    </source>
</reference>
<organism evidence="2">
    <name type="scientific">Brachypodium distachyon</name>
    <name type="common">Purple false brome</name>
    <name type="synonym">Trachynia distachya</name>
    <dbReference type="NCBI Taxonomy" id="15368"/>
    <lineage>
        <taxon>Eukaryota</taxon>
        <taxon>Viridiplantae</taxon>
        <taxon>Streptophyta</taxon>
        <taxon>Embryophyta</taxon>
        <taxon>Tracheophyta</taxon>
        <taxon>Spermatophyta</taxon>
        <taxon>Magnoliopsida</taxon>
        <taxon>Liliopsida</taxon>
        <taxon>Poales</taxon>
        <taxon>Poaceae</taxon>
        <taxon>BOP clade</taxon>
        <taxon>Pooideae</taxon>
        <taxon>Stipodae</taxon>
        <taxon>Brachypodieae</taxon>
        <taxon>Brachypodium</taxon>
    </lineage>
</organism>
<gene>
    <name evidence="2" type="ORF">BRADI_4g16413v3</name>
</gene>
<evidence type="ECO:0000256" key="1">
    <source>
        <dbReference type="SAM" id="Phobius"/>
    </source>
</evidence>
<name>A0A2K2CN74_BRADI</name>
<keyword evidence="1" id="KW-1133">Transmembrane helix</keyword>
<dbReference type="EMBL" id="CM000883">
    <property type="protein sequence ID" value="PNT63472.1"/>
    <property type="molecule type" value="Genomic_DNA"/>
</dbReference>
<keyword evidence="1" id="KW-0472">Membrane</keyword>
<feature type="transmembrane region" description="Helical" evidence="1">
    <location>
        <begin position="21"/>
        <end position="40"/>
    </location>
</feature>
<reference evidence="3" key="3">
    <citation type="submission" date="2018-08" db="UniProtKB">
        <authorList>
            <consortium name="EnsemblPlants"/>
        </authorList>
    </citation>
    <scope>IDENTIFICATION</scope>
    <source>
        <strain evidence="3">cv. Bd21</strain>
    </source>
</reference>
<keyword evidence="1" id="KW-0812">Transmembrane</keyword>
<evidence type="ECO:0000313" key="4">
    <source>
        <dbReference type="Proteomes" id="UP000008810"/>
    </source>
</evidence>
<keyword evidence="4" id="KW-1185">Reference proteome</keyword>
<protein>
    <submittedName>
        <fullName evidence="2 3">Uncharacterized protein</fullName>
    </submittedName>
</protein>
<dbReference type="Proteomes" id="UP000008810">
    <property type="component" value="Chromosome 4"/>
</dbReference>
<dbReference type="AlphaFoldDB" id="A0A2K2CN74"/>